<organism evidence="3 4">
    <name type="scientific">Pseudaquabacterium terrae</name>
    <dbReference type="NCBI Taxonomy" id="2732868"/>
    <lineage>
        <taxon>Bacteria</taxon>
        <taxon>Pseudomonadati</taxon>
        <taxon>Pseudomonadota</taxon>
        <taxon>Betaproteobacteria</taxon>
        <taxon>Burkholderiales</taxon>
        <taxon>Sphaerotilaceae</taxon>
        <taxon>Pseudaquabacterium</taxon>
    </lineage>
</organism>
<feature type="compositionally biased region" description="Basic and acidic residues" evidence="1">
    <location>
        <begin position="163"/>
        <end position="175"/>
    </location>
</feature>
<reference evidence="3 4" key="1">
    <citation type="submission" date="2020-05" db="EMBL/GenBank/DDBJ databases">
        <title>Aquincola sp. isolate from soil.</title>
        <authorList>
            <person name="Han J."/>
            <person name="Kim D.-U."/>
        </authorList>
    </citation>
    <scope>NUCLEOTIDE SEQUENCE [LARGE SCALE GENOMIC DNA]</scope>
    <source>
        <strain evidence="3 4">S2</strain>
    </source>
</reference>
<proteinExistence type="predicted"/>
<sequence length="185" mass="20614">MSAVPVPAARPASAAFDDGFDVLDACHRRILFALGKLSALVTRLATIGTDAEARAIAAELLGFFAFSVPQHHVDEERHVFPRLASDGDDETVQAVLRLQQDHLWLDEDWMALSPHLAAIARGQAWCELDSLRDGVLVFNALMHDHIALEESLIYPQARERLQGQQRRDMGREMAARRRAQRVPAC</sequence>
<keyword evidence="4" id="KW-1185">Reference proteome</keyword>
<dbReference type="Proteomes" id="UP000737171">
    <property type="component" value="Unassembled WGS sequence"/>
</dbReference>
<feature type="region of interest" description="Disordered" evidence="1">
    <location>
        <begin position="163"/>
        <end position="185"/>
    </location>
</feature>
<feature type="domain" description="Hemerythrin-like" evidence="2">
    <location>
        <begin position="19"/>
        <end position="157"/>
    </location>
</feature>
<feature type="compositionally biased region" description="Basic residues" evidence="1">
    <location>
        <begin position="176"/>
        <end position="185"/>
    </location>
</feature>
<dbReference type="InterPro" id="IPR012312">
    <property type="entry name" value="Hemerythrin-like"/>
</dbReference>
<comment type="caution">
    <text evidence="3">The sequence shown here is derived from an EMBL/GenBank/DDBJ whole genome shotgun (WGS) entry which is preliminary data.</text>
</comment>
<dbReference type="EMBL" id="JABRWJ010000010">
    <property type="protein sequence ID" value="NRF70958.1"/>
    <property type="molecule type" value="Genomic_DNA"/>
</dbReference>
<evidence type="ECO:0000313" key="4">
    <source>
        <dbReference type="Proteomes" id="UP000737171"/>
    </source>
</evidence>
<dbReference type="RefSeq" id="WP_173131190.1">
    <property type="nucleotide sequence ID" value="NZ_JABRWJ010000010.1"/>
</dbReference>
<name>A0ABX2EQS1_9BURK</name>
<protein>
    <submittedName>
        <fullName evidence="3">Hemerythrin domain-containing protein</fullName>
    </submittedName>
</protein>
<dbReference type="Gene3D" id="1.20.120.520">
    <property type="entry name" value="nmb1532 protein domain like"/>
    <property type="match status" value="1"/>
</dbReference>
<evidence type="ECO:0000259" key="2">
    <source>
        <dbReference type="Pfam" id="PF01814"/>
    </source>
</evidence>
<evidence type="ECO:0000256" key="1">
    <source>
        <dbReference type="SAM" id="MobiDB-lite"/>
    </source>
</evidence>
<dbReference type="Pfam" id="PF01814">
    <property type="entry name" value="Hemerythrin"/>
    <property type="match status" value="1"/>
</dbReference>
<evidence type="ECO:0000313" key="3">
    <source>
        <dbReference type="EMBL" id="NRF70958.1"/>
    </source>
</evidence>
<gene>
    <name evidence="3" type="ORF">HLB44_28525</name>
</gene>
<accession>A0ABX2EQS1</accession>